<gene>
    <name evidence="2" type="ORF">MCOR_26176</name>
</gene>
<proteinExistence type="predicted"/>
<accession>A0A6J8C819</accession>
<protein>
    <submittedName>
        <fullName evidence="2">Uncharacterized protein</fullName>
    </submittedName>
</protein>
<dbReference type="AlphaFoldDB" id="A0A6J8C819"/>
<evidence type="ECO:0000313" key="2">
    <source>
        <dbReference type="EMBL" id="CAC5391150.1"/>
    </source>
</evidence>
<keyword evidence="1" id="KW-0812">Transmembrane</keyword>
<keyword evidence="1" id="KW-0472">Membrane</keyword>
<evidence type="ECO:0000256" key="1">
    <source>
        <dbReference type="SAM" id="Phobius"/>
    </source>
</evidence>
<dbReference type="OrthoDB" id="6134084at2759"/>
<name>A0A6J8C819_MYTCO</name>
<sequence>MQLIQTVLMIYAAVNLHIRMSLGEEGCWALVYKIATGGNGSAYDLFMSKESLNVNDKEAMSLQCSKYQVKKHFKSDIVHNWSNVEIDLVRISLYVNGIEMAFLLFNGSETNKTSWFNKSRLINSSYSDLNEDINFTHFSVDGIHGKSDRHAGNYSRRFYIRNDKSDQCETDEGLLLVGDAKGNCLYEGNITEQPFILFSASSNVSKAIHHAVADSMAIFVKFPIKATCLNPLAMNCVHENSPCITNSVQTSSTDTIPLDDQSQSTVSTSKDNVQFTTMRSEDLQDKIDRIQNGANEYMRSLTSAPDDRTSSKIMGIIGGAFIISVIGFIMLLDCTTCNRERKVKQKKAST</sequence>
<organism evidence="2 3">
    <name type="scientific">Mytilus coruscus</name>
    <name type="common">Sea mussel</name>
    <dbReference type="NCBI Taxonomy" id="42192"/>
    <lineage>
        <taxon>Eukaryota</taxon>
        <taxon>Metazoa</taxon>
        <taxon>Spiralia</taxon>
        <taxon>Lophotrochozoa</taxon>
        <taxon>Mollusca</taxon>
        <taxon>Bivalvia</taxon>
        <taxon>Autobranchia</taxon>
        <taxon>Pteriomorphia</taxon>
        <taxon>Mytilida</taxon>
        <taxon>Mytiloidea</taxon>
        <taxon>Mytilidae</taxon>
        <taxon>Mytilinae</taxon>
        <taxon>Mytilus</taxon>
    </lineage>
</organism>
<dbReference type="Proteomes" id="UP000507470">
    <property type="component" value="Unassembled WGS sequence"/>
</dbReference>
<keyword evidence="1" id="KW-1133">Transmembrane helix</keyword>
<feature type="transmembrane region" description="Helical" evidence="1">
    <location>
        <begin position="313"/>
        <end position="332"/>
    </location>
</feature>
<dbReference type="EMBL" id="CACVKT020004666">
    <property type="protein sequence ID" value="CAC5391150.1"/>
    <property type="molecule type" value="Genomic_DNA"/>
</dbReference>
<reference evidence="2 3" key="1">
    <citation type="submission" date="2020-06" db="EMBL/GenBank/DDBJ databases">
        <authorList>
            <person name="Li R."/>
            <person name="Bekaert M."/>
        </authorList>
    </citation>
    <scope>NUCLEOTIDE SEQUENCE [LARGE SCALE GENOMIC DNA]</scope>
    <source>
        <strain evidence="3">wild</strain>
    </source>
</reference>
<keyword evidence="3" id="KW-1185">Reference proteome</keyword>
<evidence type="ECO:0000313" key="3">
    <source>
        <dbReference type="Proteomes" id="UP000507470"/>
    </source>
</evidence>